<dbReference type="PROSITE" id="PS50005">
    <property type="entry name" value="TPR"/>
    <property type="match status" value="3"/>
</dbReference>
<keyword evidence="4" id="KW-0346">Stress response</keyword>
<feature type="repeat" description="TPR" evidence="5">
    <location>
        <begin position="290"/>
        <end position="323"/>
    </location>
</feature>
<evidence type="ECO:0000313" key="9">
    <source>
        <dbReference type="Proteomes" id="UP000680638"/>
    </source>
</evidence>
<dbReference type="InterPro" id="IPR019734">
    <property type="entry name" value="TPR_rpt"/>
</dbReference>
<keyword evidence="1" id="KW-0235">DNA replication</keyword>
<dbReference type="InterPro" id="IPR011990">
    <property type="entry name" value="TPR-like_helical_dom_sf"/>
</dbReference>
<dbReference type="InterPro" id="IPR050498">
    <property type="entry name" value="Ycf3"/>
</dbReference>
<dbReference type="InterPro" id="IPR036869">
    <property type="entry name" value="J_dom_sf"/>
</dbReference>
<feature type="transmembrane region" description="Helical" evidence="6">
    <location>
        <begin position="441"/>
        <end position="462"/>
    </location>
</feature>
<gene>
    <name evidence="8" type="ORF">J21TS3_41840</name>
</gene>
<sequence>MQVWNILGIEATDDTAKIKKAYAAKLKQHHPEDDPEGYQRLREAYDFALKEAKRHRKQAASAASAEPEGLREEDGTSAFFETETELEQHHKAWHGEMFDLDEDGQEEVGSASEPETETTYVHRRVADFGQPLPREQADPAESFMERIERLYEDFPSRIDPNRWMEELNSDAIWNVSIQSNVSGRLLYFMDDHHFVPEAVWTMLEGTFHWSEMAAEDPEEFKDEFPNVYAYAVEKPSLLHLGYSALLQAQDADVEDFLWLREKGLLLMLEQDYESAAELLEEAAGMFGADPDVVRLLTECYVQTGERDKALQASSELIRLQPDEIDGYLHRARLWLDQGNLNESLQDANRILERNPSNRLALSIAGRCYMKLGELDKAYGMFKRIADEQPNDIEAVLALADIDMQKLDALKARPAGGKQAERKKLLRALGSKPLGLRLKQGAYFLLAGKWVSLVILIILHLYAASSFAKYTGESLIGYFAHADKPLEIRTVASVDELGRLPAKVDGVRFTLEKAQYTGVVQVTTKEEDEEDEGDISYLKEEEAQKQGTDSVITGYVFVGELNGKQLIVLANQKQAEQMGGRGKIELEGTVRDTDADIVSEYQTWRSHMAEAEAAAAALPEKDEADKIKNSLERMKKVQMNLPFMYPKPETYVDAVKTPTSDGHVRIPVRFYILFFIMALFYISVFAEIRRIWRFLRYN</sequence>
<dbReference type="EMBL" id="BORW01000030">
    <property type="protein sequence ID" value="GIO69363.1"/>
    <property type="molecule type" value="Genomic_DNA"/>
</dbReference>
<evidence type="ECO:0000256" key="5">
    <source>
        <dbReference type="PROSITE-ProRule" id="PRU00339"/>
    </source>
</evidence>
<evidence type="ECO:0000256" key="2">
    <source>
        <dbReference type="ARBA" id="ARBA00022737"/>
    </source>
</evidence>
<dbReference type="InterPro" id="IPR001623">
    <property type="entry name" value="DnaJ_domain"/>
</dbReference>
<dbReference type="PANTHER" id="PTHR44858">
    <property type="entry name" value="TETRATRICOPEPTIDE REPEAT PROTEIN 6"/>
    <property type="match status" value="1"/>
</dbReference>
<dbReference type="Pfam" id="PF14559">
    <property type="entry name" value="TPR_19"/>
    <property type="match status" value="2"/>
</dbReference>
<feature type="domain" description="J" evidence="7">
    <location>
        <begin position="2"/>
        <end position="61"/>
    </location>
</feature>
<keyword evidence="2" id="KW-0677">Repeat</keyword>
<keyword evidence="9" id="KW-1185">Reference proteome</keyword>
<dbReference type="SMART" id="SM00028">
    <property type="entry name" value="TPR"/>
    <property type="match status" value="4"/>
</dbReference>
<reference evidence="8 9" key="1">
    <citation type="submission" date="2021-03" db="EMBL/GenBank/DDBJ databases">
        <title>Antimicrobial resistance genes in bacteria isolated from Japanese honey, and their potential for conferring macrolide and lincosamide resistance in the American foulbrood pathogen Paenibacillus larvae.</title>
        <authorList>
            <person name="Okamoto M."/>
            <person name="Kumagai M."/>
            <person name="Kanamori H."/>
            <person name="Takamatsu D."/>
        </authorList>
    </citation>
    <scope>NUCLEOTIDE SEQUENCE [LARGE SCALE GENOMIC DNA]</scope>
    <source>
        <strain evidence="8 9">J21TS3</strain>
    </source>
</reference>
<keyword evidence="3 5" id="KW-0802">TPR repeat</keyword>
<dbReference type="SMART" id="SM00271">
    <property type="entry name" value="DnaJ"/>
    <property type="match status" value="1"/>
</dbReference>
<evidence type="ECO:0000256" key="1">
    <source>
        <dbReference type="ARBA" id="ARBA00022705"/>
    </source>
</evidence>
<keyword evidence="6" id="KW-1133">Transmembrane helix</keyword>
<evidence type="ECO:0000256" key="4">
    <source>
        <dbReference type="ARBA" id="ARBA00023016"/>
    </source>
</evidence>
<keyword evidence="6" id="KW-0812">Transmembrane</keyword>
<proteinExistence type="predicted"/>
<comment type="caution">
    <text evidence="8">The sequence shown here is derived from an EMBL/GenBank/DDBJ whole genome shotgun (WGS) entry which is preliminary data.</text>
</comment>
<protein>
    <recommendedName>
        <fullName evidence="7">J domain-containing protein</fullName>
    </recommendedName>
</protein>
<dbReference type="Gene3D" id="1.25.40.10">
    <property type="entry name" value="Tetratricopeptide repeat domain"/>
    <property type="match status" value="1"/>
</dbReference>
<dbReference type="PROSITE" id="PS50076">
    <property type="entry name" value="DNAJ_2"/>
    <property type="match status" value="1"/>
</dbReference>
<evidence type="ECO:0000259" key="7">
    <source>
        <dbReference type="PROSITE" id="PS50076"/>
    </source>
</evidence>
<keyword evidence="6" id="KW-0472">Membrane</keyword>
<dbReference type="RefSeq" id="WP_212952049.1">
    <property type="nucleotide sequence ID" value="NZ_BORW01000030.1"/>
</dbReference>
<dbReference type="SUPFAM" id="SSF46565">
    <property type="entry name" value="Chaperone J-domain"/>
    <property type="match status" value="1"/>
</dbReference>
<name>A0ABQ4M2J2_9BACL</name>
<feature type="transmembrane region" description="Helical" evidence="6">
    <location>
        <begin position="667"/>
        <end position="687"/>
    </location>
</feature>
<organism evidence="8 9">
    <name type="scientific">Paenibacillus cookii</name>
    <dbReference type="NCBI Taxonomy" id="157839"/>
    <lineage>
        <taxon>Bacteria</taxon>
        <taxon>Bacillati</taxon>
        <taxon>Bacillota</taxon>
        <taxon>Bacilli</taxon>
        <taxon>Bacillales</taxon>
        <taxon>Paenibacillaceae</taxon>
        <taxon>Paenibacillus</taxon>
    </lineage>
</organism>
<feature type="repeat" description="TPR" evidence="5">
    <location>
        <begin position="358"/>
        <end position="391"/>
    </location>
</feature>
<evidence type="ECO:0000313" key="8">
    <source>
        <dbReference type="EMBL" id="GIO69363.1"/>
    </source>
</evidence>
<feature type="repeat" description="TPR" evidence="5">
    <location>
        <begin position="324"/>
        <end position="357"/>
    </location>
</feature>
<dbReference type="Proteomes" id="UP000680638">
    <property type="component" value="Unassembled WGS sequence"/>
</dbReference>
<dbReference type="Gene3D" id="1.10.287.110">
    <property type="entry name" value="DnaJ domain"/>
    <property type="match status" value="1"/>
</dbReference>
<evidence type="ECO:0000256" key="6">
    <source>
        <dbReference type="SAM" id="Phobius"/>
    </source>
</evidence>
<evidence type="ECO:0000256" key="3">
    <source>
        <dbReference type="ARBA" id="ARBA00022803"/>
    </source>
</evidence>
<dbReference type="SUPFAM" id="SSF48452">
    <property type="entry name" value="TPR-like"/>
    <property type="match status" value="1"/>
</dbReference>
<dbReference type="PANTHER" id="PTHR44858:SF1">
    <property type="entry name" value="UDP-N-ACETYLGLUCOSAMINE--PEPTIDE N-ACETYLGLUCOSAMINYLTRANSFERASE SPINDLY-RELATED"/>
    <property type="match status" value="1"/>
</dbReference>
<accession>A0ABQ4M2J2</accession>